<accession>A0A8R1U6C9</accession>
<sequence>MNGRRSIRKLSHIPTVSMIRRQQKKRLEKQKEREGTSKDSIDHLSLLLKILASSSITVERSKVVDCLSHYAQNLRIYPYTKSPKYQTATRHTSKALNLIFDDLFRLVELERDDYVLKKLLELVPELKGPFTWDILESRAASEISDCRGQGICQKWYLEKYTTLILHWSSDEDRQYLRGRYEDELRMSLMKMNFRAIEELMNKHEIMDLIESKTGSTLLDTIINTDGYFAVTPRVCGILGRRVALQLFRYLLDSNTSEKQIFLGLFCSVARYFAAFPFDGDEREAQTFREILAAYPEWNESFRIATSCDNPISHTALLGQSIQPRRSNPALYIIIDEEVEMI</sequence>
<keyword evidence="2" id="KW-1185">Reference proteome</keyword>
<evidence type="ECO:0000313" key="1">
    <source>
        <dbReference type="EnsemblMetazoa" id="PPA08178.1"/>
    </source>
</evidence>
<organism evidence="1 2">
    <name type="scientific">Pristionchus pacificus</name>
    <name type="common">Parasitic nematode worm</name>
    <dbReference type="NCBI Taxonomy" id="54126"/>
    <lineage>
        <taxon>Eukaryota</taxon>
        <taxon>Metazoa</taxon>
        <taxon>Ecdysozoa</taxon>
        <taxon>Nematoda</taxon>
        <taxon>Chromadorea</taxon>
        <taxon>Rhabditida</taxon>
        <taxon>Rhabditina</taxon>
        <taxon>Diplogasteromorpha</taxon>
        <taxon>Diplogasteroidea</taxon>
        <taxon>Neodiplogasteridae</taxon>
        <taxon>Pristionchus</taxon>
    </lineage>
</organism>
<reference evidence="2" key="1">
    <citation type="journal article" date="2008" name="Nat. Genet.">
        <title>The Pristionchus pacificus genome provides a unique perspective on nematode lifestyle and parasitism.</title>
        <authorList>
            <person name="Dieterich C."/>
            <person name="Clifton S.W."/>
            <person name="Schuster L.N."/>
            <person name="Chinwalla A."/>
            <person name="Delehaunty K."/>
            <person name="Dinkelacker I."/>
            <person name="Fulton L."/>
            <person name="Fulton R."/>
            <person name="Godfrey J."/>
            <person name="Minx P."/>
            <person name="Mitreva M."/>
            <person name="Roeseler W."/>
            <person name="Tian H."/>
            <person name="Witte H."/>
            <person name="Yang S.P."/>
            <person name="Wilson R.K."/>
            <person name="Sommer R.J."/>
        </authorList>
    </citation>
    <scope>NUCLEOTIDE SEQUENCE [LARGE SCALE GENOMIC DNA]</scope>
    <source>
        <strain evidence="2">PS312</strain>
    </source>
</reference>
<name>A0A2A6BYP8_PRIPA</name>
<protein>
    <submittedName>
        <fullName evidence="1">Uncharacterized protein</fullName>
    </submittedName>
</protein>
<evidence type="ECO:0000313" key="2">
    <source>
        <dbReference type="Proteomes" id="UP000005239"/>
    </source>
</evidence>
<reference evidence="1" key="2">
    <citation type="submission" date="2022-06" db="UniProtKB">
        <authorList>
            <consortium name="EnsemblMetazoa"/>
        </authorList>
    </citation>
    <scope>IDENTIFICATION</scope>
    <source>
        <strain evidence="1">PS312</strain>
    </source>
</reference>
<accession>A0A2A6BYP8</accession>
<dbReference type="EnsemblMetazoa" id="PPA08178.1">
    <property type="protein sequence ID" value="PPA08178.1"/>
    <property type="gene ID" value="WBGene00097732"/>
</dbReference>
<dbReference type="AlphaFoldDB" id="A0A2A6BYP8"/>
<dbReference type="Proteomes" id="UP000005239">
    <property type="component" value="Unassembled WGS sequence"/>
</dbReference>
<proteinExistence type="predicted"/>
<gene>
    <name evidence="1" type="primary">WBGene00097732</name>
</gene>